<name>A0A1M5YLC0_9BACT</name>
<proteinExistence type="predicted"/>
<dbReference type="RefSeq" id="WP_143166109.1">
    <property type="nucleotide sequence ID" value="NZ_FQXS01000041.1"/>
</dbReference>
<dbReference type="Proteomes" id="UP000184139">
    <property type="component" value="Unassembled WGS sequence"/>
</dbReference>
<keyword evidence="2" id="KW-1185">Reference proteome</keyword>
<reference evidence="1 2" key="1">
    <citation type="submission" date="2016-11" db="EMBL/GenBank/DDBJ databases">
        <authorList>
            <person name="Jaros S."/>
            <person name="Januszkiewicz K."/>
            <person name="Wedrychowicz H."/>
        </authorList>
    </citation>
    <scope>NUCLEOTIDE SEQUENCE [LARGE SCALE GENOMIC DNA]</scope>
    <source>
        <strain evidence="1 2">DSM 9705</strain>
    </source>
</reference>
<protein>
    <submittedName>
        <fullName evidence="1">Uncharacterized protein</fullName>
    </submittedName>
</protein>
<dbReference type="EMBL" id="FQXS01000041">
    <property type="protein sequence ID" value="SHI12634.1"/>
    <property type="molecule type" value="Genomic_DNA"/>
</dbReference>
<evidence type="ECO:0000313" key="1">
    <source>
        <dbReference type="EMBL" id="SHI12634.1"/>
    </source>
</evidence>
<evidence type="ECO:0000313" key="2">
    <source>
        <dbReference type="Proteomes" id="UP000184139"/>
    </source>
</evidence>
<dbReference type="AlphaFoldDB" id="A0A1M5YLC0"/>
<organism evidence="1 2">
    <name type="scientific">Desulfofustis glycolicus DSM 9705</name>
    <dbReference type="NCBI Taxonomy" id="1121409"/>
    <lineage>
        <taxon>Bacteria</taxon>
        <taxon>Pseudomonadati</taxon>
        <taxon>Thermodesulfobacteriota</taxon>
        <taxon>Desulfobulbia</taxon>
        <taxon>Desulfobulbales</taxon>
        <taxon>Desulfocapsaceae</taxon>
        <taxon>Desulfofustis</taxon>
    </lineage>
</organism>
<dbReference type="InterPro" id="IPR011990">
    <property type="entry name" value="TPR-like_helical_dom_sf"/>
</dbReference>
<gene>
    <name evidence="1" type="ORF">SAMN02745124_04166</name>
</gene>
<dbReference type="SUPFAM" id="SSF48452">
    <property type="entry name" value="TPR-like"/>
    <property type="match status" value="1"/>
</dbReference>
<dbReference type="Gene3D" id="1.25.40.10">
    <property type="entry name" value="Tetratricopeptide repeat domain"/>
    <property type="match status" value="1"/>
</dbReference>
<dbReference type="STRING" id="1121409.SAMN02745124_04166"/>
<accession>A0A1M5YLC0</accession>
<sequence length="449" mass="51438">MIYFSSPLTSTGLYNIAMRLSKSTLRQKEASIILSLLPLLDMPVDVCHAAEIHLNQGNVTSAQALTESFDSVHYLLSENRSHEHLLARLLRVLTLLDRKGEIDRLLKSLPAGRYSIPEIANSVIKASNDLLLQGRKKKAQYLVGQVKWRDLNSAEPLSSLGMTHNRLGSFSTAARIFAFAEGKRLTCPNFYTYKAITHICLRQYGKAENCINLESKCYKPSILNSYWKVKLFNMVRQHDAARTLAKKMIAGSLVSDDQVCYLLTEYAVTLRFLNSNKCYEVFNDAIGIRNAQSFLLWIAHFEFSMTLAFSGQIKKALDVSSKGKEISFQQARELYNPCAILCDYLHNIIDNNVQIDTEKYIDYVNRWPWSFLPYNIWIYLIVLQTANCYKINENQYSKSYLSIKDVLRNSKKQKSLNSRLTLNNISWSINSYLQGSRNIYQFIENGFSI</sequence>